<comment type="caution">
    <text evidence="1">The sequence shown here is derived from an EMBL/GenBank/DDBJ whole genome shotgun (WGS) entry which is preliminary data.</text>
</comment>
<name>A0ACA9KU74_9GLOM</name>
<keyword evidence="2" id="KW-1185">Reference proteome</keyword>
<sequence>MSNQINKIVEDLCKIYDEEATKGKTTKLIFDIIDQFLIKNYQASENIVNWYNAIFNESEDIHPYESRFISNNVLDSVQLRIAMESQDNINILMHE</sequence>
<dbReference type="EMBL" id="CAJVPM010002616">
    <property type="protein sequence ID" value="CAG8489565.1"/>
    <property type="molecule type" value="Genomic_DNA"/>
</dbReference>
<reference evidence="1" key="1">
    <citation type="submission" date="2021-06" db="EMBL/GenBank/DDBJ databases">
        <authorList>
            <person name="Kallberg Y."/>
            <person name="Tangrot J."/>
            <person name="Rosling A."/>
        </authorList>
    </citation>
    <scope>NUCLEOTIDE SEQUENCE</scope>
    <source>
        <strain evidence="1">AU212A</strain>
    </source>
</reference>
<gene>
    <name evidence="1" type="ORF">SCALOS_LOCUS2772</name>
</gene>
<proteinExistence type="predicted"/>
<organism evidence="1 2">
    <name type="scientific">Scutellospora calospora</name>
    <dbReference type="NCBI Taxonomy" id="85575"/>
    <lineage>
        <taxon>Eukaryota</taxon>
        <taxon>Fungi</taxon>
        <taxon>Fungi incertae sedis</taxon>
        <taxon>Mucoromycota</taxon>
        <taxon>Glomeromycotina</taxon>
        <taxon>Glomeromycetes</taxon>
        <taxon>Diversisporales</taxon>
        <taxon>Gigasporaceae</taxon>
        <taxon>Scutellospora</taxon>
    </lineage>
</organism>
<evidence type="ECO:0000313" key="1">
    <source>
        <dbReference type="EMBL" id="CAG8489565.1"/>
    </source>
</evidence>
<feature type="non-terminal residue" evidence="1">
    <location>
        <position position="95"/>
    </location>
</feature>
<accession>A0ACA9KU74</accession>
<protein>
    <submittedName>
        <fullName evidence="1">3062_t:CDS:1</fullName>
    </submittedName>
</protein>
<evidence type="ECO:0000313" key="2">
    <source>
        <dbReference type="Proteomes" id="UP000789860"/>
    </source>
</evidence>
<dbReference type="Proteomes" id="UP000789860">
    <property type="component" value="Unassembled WGS sequence"/>
</dbReference>